<dbReference type="EMBL" id="BK015564">
    <property type="protein sequence ID" value="DAE13379.1"/>
    <property type="molecule type" value="Genomic_DNA"/>
</dbReference>
<evidence type="ECO:0000313" key="1">
    <source>
        <dbReference type="EMBL" id="DAE13379.1"/>
    </source>
</evidence>
<reference evidence="1" key="1">
    <citation type="journal article" date="2021" name="Proc. Natl. Acad. Sci. U.S.A.">
        <title>A Catalog of Tens of Thousands of Viruses from Human Metagenomes Reveals Hidden Associations with Chronic Diseases.</title>
        <authorList>
            <person name="Tisza M.J."/>
            <person name="Buck C.B."/>
        </authorList>
    </citation>
    <scope>NUCLEOTIDE SEQUENCE</scope>
    <source>
        <strain evidence="1">CtLqe90</strain>
    </source>
</reference>
<protein>
    <submittedName>
        <fullName evidence="1">Uncharacterized protein</fullName>
    </submittedName>
</protein>
<accession>A0A8S5Q3R4</accession>
<proteinExistence type="predicted"/>
<sequence>MSTIFTMREVTEKLDKIAQDYNSLIISAYQNNDE</sequence>
<organism evidence="1">
    <name type="scientific">Siphoviridae sp. ctLqe90</name>
    <dbReference type="NCBI Taxonomy" id="2825456"/>
    <lineage>
        <taxon>Viruses</taxon>
        <taxon>Duplodnaviria</taxon>
        <taxon>Heunggongvirae</taxon>
        <taxon>Uroviricota</taxon>
        <taxon>Caudoviricetes</taxon>
    </lineage>
</organism>
<name>A0A8S5Q3R4_9CAUD</name>